<dbReference type="InParanoid" id="A0A165PQM8"/>
<sequence length="74" mass="8290">MYLKAISDDILHINTFKFIGILSILTGLHFSLALSRVSHFPPARLPLMIAPIDSASPSGRRTVIMKMQKERGLR</sequence>
<feature type="transmembrane region" description="Helical" evidence="1">
    <location>
        <begin position="15"/>
        <end position="34"/>
    </location>
</feature>
<keyword evidence="1" id="KW-1133">Transmembrane helix</keyword>
<keyword evidence="1" id="KW-0812">Transmembrane</keyword>
<dbReference type="AlphaFoldDB" id="A0A165PQM8"/>
<keyword evidence="3" id="KW-1185">Reference proteome</keyword>
<dbReference type="Proteomes" id="UP000076761">
    <property type="component" value="Unassembled WGS sequence"/>
</dbReference>
<name>A0A165PQM8_9AGAM</name>
<gene>
    <name evidence="2" type="ORF">NEOLEDRAFT_1139463</name>
</gene>
<evidence type="ECO:0000313" key="2">
    <source>
        <dbReference type="EMBL" id="KZT21364.1"/>
    </source>
</evidence>
<evidence type="ECO:0000256" key="1">
    <source>
        <dbReference type="SAM" id="Phobius"/>
    </source>
</evidence>
<evidence type="ECO:0000313" key="3">
    <source>
        <dbReference type="Proteomes" id="UP000076761"/>
    </source>
</evidence>
<reference evidence="2 3" key="1">
    <citation type="journal article" date="2016" name="Mol. Biol. Evol.">
        <title>Comparative Genomics of Early-Diverging Mushroom-Forming Fungi Provides Insights into the Origins of Lignocellulose Decay Capabilities.</title>
        <authorList>
            <person name="Nagy L.G."/>
            <person name="Riley R."/>
            <person name="Tritt A."/>
            <person name="Adam C."/>
            <person name="Daum C."/>
            <person name="Floudas D."/>
            <person name="Sun H."/>
            <person name="Yadav J.S."/>
            <person name="Pangilinan J."/>
            <person name="Larsson K.H."/>
            <person name="Matsuura K."/>
            <person name="Barry K."/>
            <person name="Labutti K."/>
            <person name="Kuo R."/>
            <person name="Ohm R.A."/>
            <person name="Bhattacharya S.S."/>
            <person name="Shirouzu T."/>
            <person name="Yoshinaga Y."/>
            <person name="Martin F.M."/>
            <person name="Grigoriev I.V."/>
            <person name="Hibbett D.S."/>
        </authorList>
    </citation>
    <scope>NUCLEOTIDE SEQUENCE [LARGE SCALE GENOMIC DNA]</scope>
    <source>
        <strain evidence="2 3">HHB14362 ss-1</strain>
    </source>
</reference>
<proteinExistence type="predicted"/>
<protein>
    <submittedName>
        <fullName evidence="2">Uncharacterized protein</fullName>
    </submittedName>
</protein>
<dbReference type="EMBL" id="KV425607">
    <property type="protein sequence ID" value="KZT21364.1"/>
    <property type="molecule type" value="Genomic_DNA"/>
</dbReference>
<organism evidence="2 3">
    <name type="scientific">Neolentinus lepideus HHB14362 ss-1</name>
    <dbReference type="NCBI Taxonomy" id="1314782"/>
    <lineage>
        <taxon>Eukaryota</taxon>
        <taxon>Fungi</taxon>
        <taxon>Dikarya</taxon>
        <taxon>Basidiomycota</taxon>
        <taxon>Agaricomycotina</taxon>
        <taxon>Agaricomycetes</taxon>
        <taxon>Gloeophyllales</taxon>
        <taxon>Gloeophyllaceae</taxon>
        <taxon>Neolentinus</taxon>
    </lineage>
</organism>
<accession>A0A165PQM8</accession>
<keyword evidence="1" id="KW-0472">Membrane</keyword>